<keyword evidence="4" id="KW-1185">Reference proteome</keyword>
<dbReference type="Gene3D" id="1.10.30.50">
    <property type="match status" value="1"/>
</dbReference>
<dbReference type="Pfam" id="PF01844">
    <property type="entry name" value="HNH"/>
    <property type="match status" value="1"/>
</dbReference>
<evidence type="ECO:0000313" key="3">
    <source>
        <dbReference type="EMBL" id="MEX0426009.1"/>
    </source>
</evidence>
<dbReference type="RefSeq" id="WP_367990543.1">
    <property type="nucleotide sequence ID" value="NZ_JBFPJR010000001.1"/>
</dbReference>
<evidence type="ECO:0000259" key="2">
    <source>
        <dbReference type="SMART" id="SM00507"/>
    </source>
</evidence>
<sequence length="408" mass="44791">MSQPSLHPIRGCVASIEAALDEVSGVDPMFLATAEKETALRELARAEARLAALRLRVMASADDVAASAGARDAGAWWADAVHADIRAARADLRLARALERRPALDAALRDGRVPVEHTRVIARALEILPPELTDEQRAKAEQILLDEATRLTPTQLRRVGDHLLEILDPQATDDALGRRLQAEEDRAHRRTWLTLTDPGDGTVHLKGRIPKVAGARLRTYLEAFTQPRLAALEDRGQRVPYDRLLGQAFCQLLERYDPDQLPRHGGDATTLVITMPHDQLTRELGVATLPDGTPVTAAAARRLACAAGLLPAVLGAQGEVLDLGRQIRLFTPVQRKALRIRHRTCAAEGCTIAATWTEAHHLRPWAAGGRSDLSNAVLLCGHHHRLAHHPGYDLRRLASGELRFHRRT</sequence>
<dbReference type="SMART" id="SM00507">
    <property type="entry name" value="HNHc"/>
    <property type="match status" value="1"/>
</dbReference>
<protein>
    <submittedName>
        <fullName evidence="3">DUF222 domain-containing protein</fullName>
    </submittedName>
</protein>
<evidence type="ECO:0000256" key="1">
    <source>
        <dbReference type="ARBA" id="ARBA00023450"/>
    </source>
</evidence>
<dbReference type="Pfam" id="PF02720">
    <property type="entry name" value="DUF222"/>
    <property type="match status" value="1"/>
</dbReference>
<proteinExistence type="inferred from homology"/>
<dbReference type="CDD" id="cd00085">
    <property type="entry name" value="HNHc"/>
    <property type="match status" value="1"/>
</dbReference>
<dbReference type="Proteomes" id="UP001556631">
    <property type="component" value="Unassembled WGS sequence"/>
</dbReference>
<dbReference type="InterPro" id="IPR002711">
    <property type="entry name" value="HNH"/>
</dbReference>
<accession>A0ABV3SSU4</accession>
<evidence type="ECO:0000313" key="4">
    <source>
        <dbReference type="Proteomes" id="UP001556631"/>
    </source>
</evidence>
<comment type="similarity">
    <text evidence="1">Belongs to the Rv1128c/1148c/1588c/1702c/1945/3466 family.</text>
</comment>
<gene>
    <name evidence="3" type="ORF">AB3X52_00130</name>
</gene>
<reference evidence="3 4" key="1">
    <citation type="submission" date="2024-07" db="EMBL/GenBank/DDBJ databases">
        <authorList>
            <person name="Lee S."/>
            <person name="Kang M."/>
        </authorList>
    </citation>
    <scope>NUCLEOTIDE SEQUENCE [LARGE SCALE GENOMIC DNA]</scope>
    <source>
        <strain evidence="3 4">DS6</strain>
    </source>
</reference>
<comment type="caution">
    <text evidence="3">The sequence shown here is derived from an EMBL/GenBank/DDBJ whole genome shotgun (WGS) entry which is preliminary data.</text>
</comment>
<feature type="domain" description="HNH nuclease" evidence="2">
    <location>
        <begin position="333"/>
        <end position="385"/>
    </location>
</feature>
<dbReference type="EMBL" id="JBFPJR010000001">
    <property type="protein sequence ID" value="MEX0426009.1"/>
    <property type="molecule type" value="Genomic_DNA"/>
</dbReference>
<organism evidence="3 4">
    <name type="scientific">Nocardioides eburneus</name>
    <dbReference type="NCBI Taxonomy" id="3231482"/>
    <lineage>
        <taxon>Bacteria</taxon>
        <taxon>Bacillati</taxon>
        <taxon>Actinomycetota</taxon>
        <taxon>Actinomycetes</taxon>
        <taxon>Propionibacteriales</taxon>
        <taxon>Nocardioidaceae</taxon>
        <taxon>Nocardioides</taxon>
    </lineage>
</organism>
<name>A0ABV3SSU4_9ACTN</name>
<dbReference type="InterPro" id="IPR003615">
    <property type="entry name" value="HNH_nuc"/>
</dbReference>
<dbReference type="InterPro" id="IPR003870">
    <property type="entry name" value="DUF222"/>
</dbReference>